<gene>
    <name evidence="2" type="ORF">B0H16DRAFT_51202</name>
</gene>
<dbReference type="Proteomes" id="UP001215598">
    <property type="component" value="Unassembled WGS sequence"/>
</dbReference>
<sequence>MAPSLESSTRGTLPIQQSSPVRLMTGMISDYMDYQQLQMRPMDEDLPLATPSPSTPAPFFVRSAVDGLSSTSASFLLTSSPLKSTSAPPTFKPYTLSPIKNDSRYSHLLGFAPQSAREAELMQALRESESRDNSRKRSMAEMQASTVLAGMYTNRAQAQLQAAEERKRRKTGKRKMGDGKAKYFSGDDFYRLCVEDDEKKEQEAAEKLKRAADREAHASRLATWQEANEAIRTKNAERRAEYSTDVASWETEKAAAKAEKRRPNWPKPKLADYGIETLLPKPKKGDHDDPEEEDSDDQSGNGSED</sequence>
<organism evidence="2 3">
    <name type="scientific">Mycena metata</name>
    <dbReference type="NCBI Taxonomy" id="1033252"/>
    <lineage>
        <taxon>Eukaryota</taxon>
        <taxon>Fungi</taxon>
        <taxon>Dikarya</taxon>
        <taxon>Basidiomycota</taxon>
        <taxon>Agaricomycotina</taxon>
        <taxon>Agaricomycetes</taxon>
        <taxon>Agaricomycetidae</taxon>
        <taxon>Agaricales</taxon>
        <taxon>Marasmiineae</taxon>
        <taxon>Mycenaceae</taxon>
        <taxon>Mycena</taxon>
    </lineage>
</organism>
<dbReference type="EMBL" id="JARKIB010000100">
    <property type="protein sequence ID" value="KAJ7741131.1"/>
    <property type="molecule type" value="Genomic_DNA"/>
</dbReference>
<evidence type="ECO:0000313" key="3">
    <source>
        <dbReference type="Proteomes" id="UP001215598"/>
    </source>
</evidence>
<accession>A0AAD7IE94</accession>
<feature type="region of interest" description="Disordered" evidence="1">
    <location>
        <begin position="200"/>
        <end position="305"/>
    </location>
</feature>
<feature type="compositionally biased region" description="Basic and acidic residues" evidence="1">
    <location>
        <begin position="229"/>
        <end position="242"/>
    </location>
</feature>
<reference evidence="2" key="1">
    <citation type="submission" date="2023-03" db="EMBL/GenBank/DDBJ databases">
        <title>Massive genome expansion in bonnet fungi (Mycena s.s.) driven by repeated elements and novel gene families across ecological guilds.</title>
        <authorList>
            <consortium name="Lawrence Berkeley National Laboratory"/>
            <person name="Harder C.B."/>
            <person name="Miyauchi S."/>
            <person name="Viragh M."/>
            <person name="Kuo A."/>
            <person name="Thoen E."/>
            <person name="Andreopoulos B."/>
            <person name="Lu D."/>
            <person name="Skrede I."/>
            <person name="Drula E."/>
            <person name="Henrissat B."/>
            <person name="Morin E."/>
            <person name="Kohler A."/>
            <person name="Barry K."/>
            <person name="LaButti K."/>
            <person name="Morin E."/>
            <person name="Salamov A."/>
            <person name="Lipzen A."/>
            <person name="Mereny Z."/>
            <person name="Hegedus B."/>
            <person name="Baldrian P."/>
            <person name="Stursova M."/>
            <person name="Weitz H."/>
            <person name="Taylor A."/>
            <person name="Grigoriev I.V."/>
            <person name="Nagy L.G."/>
            <person name="Martin F."/>
            <person name="Kauserud H."/>
        </authorList>
    </citation>
    <scope>NUCLEOTIDE SEQUENCE</scope>
    <source>
        <strain evidence="2">CBHHK182m</strain>
    </source>
</reference>
<keyword evidence="3" id="KW-1185">Reference proteome</keyword>
<evidence type="ECO:0000256" key="1">
    <source>
        <dbReference type="SAM" id="MobiDB-lite"/>
    </source>
</evidence>
<feature type="compositionally biased region" description="Acidic residues" evidence="1">
    <location>
        <begin position="288"/>
        <end position="305"/>
    </location>
</feature>
<feature type="region of interest" description="Disordered" evidence="1">
    <location>
        <begin position="158"/>
        <end position="184"/>
    </location>
</feature>
<feature type="compositionally biased region" description="Basic and acidic residues" evidence="1">
    <location>
        <begin position="250"/>
        <end position="262"/>
    </location>
</feature>
<dbReference type="AlphaFoldDB" id="A0AAD7IE94"/>
<protein>
    <submittedName>
        <fullName evidence="2">Uncharacterized protein</fullName>
    </submittedName>
</protein>
<name>A0AAD7IE94_9AGAR</name>
<evidence type="ECO:0000313" key="2">
    <source>
        <dbReference type="EMBL" id="KAJ7741131.1"/>
    </source>
</evidence>
<proteinExistence type="predicted"/>
<feature type="compositionally biased region" description="Basic and acidic residues" evidence="1">
    <location>
        <begin position="200"/>
        <end position="218"/>
    </location>
</feature>
<comment type="caution">
    <text evidence="2">The sequence shown here is derived from an EMBL/GenBank/DDBJ whole genome shotgun (WGS) entry which is preliminary data.</text>
</comment>